<reference evidence="1" key="2">
    <citation type="submission" date="2017-11" db="EMBL/GenBank/DDBJ databases">
        <title>Coralsnake Venomics: Analyses of Venom Gland Transcriptomes and Proteomes of Six Brazilian Taxa.</title>
        <authorList>
            <person name="Aird S.D."/>
            <person name="Jorge da Silva N."/>
            <person name="Qiu L."/>
            <person name="Villar-Briones A."/>
            <person name="Aparecida-Saddi V."/>
            <person name="Campos-Telles M.P."/>
            <person name="Grau M."/>
            <person name="Mikheyev A.S."/>
        </authorList>
    </citation>
    <scope>NUCLEOTIDE SEQUENCE</scope>
    <source>
        <tissue evidence="1">Venom_gland</tissue>
    </source>
</reference>
<sequence>MKKPPDGKKNPKQNPQIFPFRVGARLTELCWRPIQNGGFLQFALEGGRKEAIAADFSFGLFCFPGHPTLIHMLCQKHKIFDAVIHSITGTNNNICIFRTKCNSYNIRKGKKVVYKVFTASSKEV</sequence>
<proteinExistence type="predicted"/>
<organism evidence="1">
    <name type="scientific">Micrurus spixii</name>
    <name type="common">Amazon coral snake</name>
    <dbReference type="NCBI Taxonomy" id="129469"/>
    <lineage>
        <taxon>Eukaryota</taxon>
        <taxon>Metazoa</taxon>
        <taxon>Chordata</taxon>
        <taxon>Craniata</taxon>
        <taxon>Vertebrata</taxon>
        <taxon>Euteleostomi</taxon>
        <taxon>Lepidosauria</taxon>
        <taxon>Squamata</taxon>
        <taxon>Bifurcata</taxon>
        <taxon>Unidentata</taxon>
        <taxon>Episquamata</taxon>
        <taxon>Toxicofera</taxon>
        <taxon>Serpentes</taxon>
        <taxon>Colubroidea</taxon>
        <taxon>Elapidae</taxon>
        <taxon>Elapinae</taxon>
        <taxon>Micrurus</taxon>
    </lineage>
</organism>
<name>A0A2D4MVC2_9SAUR</name>
<dbReference type="AlphaFoldDB" id="A0A2D4MVC2"/>
<protein>
    <submittedName>
        <fullName evidence="1">Uncharacterized protein</fullName>
    </submittedName>
</protein>
<accession>A0A2D4MVC2</accession>
<dbReference type="EMBL" id="IACM01130138">
    <property type="protein sequence ID" value="LAB37344.1"/>
    <property type="molecule type" value="Transcribed_RNA"/>
</dbReference>
<evidence type="ECO:0000313" key="1">
    <source>
        <dbReference type="EMBL" id="LAB37344.1"/>
    </source>
</evidence>
<reference evidence="1" key="1">
    <citation type="submission" date="2017-07" db="EMBL/GenBank/DDBJ databases">
        <authorList>
            <person name="Mikheyev A."/>
            <person name="Grau M."/>
        </authorList>
    </citation>
    <scope>NUCLEOTIDE SEQUENCE</scope>
    <source>
        <tissue evidence="1">Venom_gland</tissue>
    </source>
</reference>